<evidence type="ECO:0000313" key="2">
    <source>
        <dbReference type="Proteomes" id="UP001055072"/>
    </source>
</evidence>
<organism evidence="1 2">
    <name type="scientific">Irpex rosettiformis</name>
    <dbReference type="NCBI Taxonomy" id="378272"/>
    <lineage>
        <taxon>Eukaryota</taxon>
        <taxon>Fungi</taxon>
        <taxon>Dikarya</taxon>
        <taxon>Basidiomycota</taxon>
        <taxon>Agaricomycotina</taxon>
        <taxon>Agaricomycetes</taxon>
        <taxon>Polyporales</taxon>
        <taxon>Irpicaceae</taxon>
        <taxon>Irpex</taxon>
    </lineage>
</organism>
<gene>
    <name evidence="1" type="ORF">BDY19DRAFT_125843</name>
</gene>
<reference evidence="1" key="1">
    <citation type="journal article" date="2021" name="Environ. Microbiol.">
        <title>Gene family expansions and transcriptome signatures uncover fungal adaptations to wood decay.</title>
        <authorList>
            <person name="Hage H."/>
            <person name="Miyauchi S."/>
            <person name="Viragh M."/>
            <person name="Drula E."/>
            <person name="Min B."/>
            <person name="Chaduli D."/>
            <person name="Navarro D."/>
            <person name="Favel A."/>
            <person name="Norest M."/>
            <person name="Lesage-Meessen L."/>
            <person name="Balint B."/>
            <person name="Merenyi Z."/>
            <person name="de Eugenio L."/>
            <person name="Morin E."/>
            <person name="Martinez A.T."/>
            <person name="Baldrian P."/>
            <person name="Stursova M."/>
            <person name="Martinez M.J."/>
            <person name="Novotny C."/>
            <person name="Magnuson J.K."/>
            <person name="Spatafora J.W."/>
            <person name="Maurice S."/>
            <person name="Pangilinan J."/>
            <person name="Andreopoulos W."/>
            <person name="LaButti K."/>
            <person name="Hundley H."/>
            <person name="Na H."/>
            <person name="Kuo A."/>
            <person name="Barry K."/>
            <person name="Lipzen A."/>
            <person name="Henrissat B."/>
            <person name="Riley R."/>
            <person name="Ahrendt S."/>
            <person name="Nagy L.G."/>
            <person name="Grigoriev I.V."/>
            <person name="Martin F."/>
            <person name="Rosso M.N."/>
        </authorList>
    </citation>
    <scope>NUCLEOTIDE SEQUENCE</scope>
    <source>
        <strain evidence="1">CBS 384.51</strain>
    </source>
</reference>
<dbReference type="EMBL" id="MU274911">
    <property type="protein sequence ID" value="KAI0089123.1"/>
    <property type="molecule type" value="Genomic_DNA"/>
</dbReference>
<comment type="caution">
    <text evidence="1">The sequence shown here is derived from an EMBL/GenBank/DDBJ whole genome shotgun (WGS) entry which is preliminary data.</text>
</comment>
<protein>
    <submittedName>
        <fullName evidence="1">Uncharacterized protein</fullName>
    </submittedName>
</protein>
<accession>A0ACB8U4F8</accession>
<sequence length="91" mass="10191">MVHKAAGSTLPKLSLISYVYTAVLSWSWAQKTHFNESNSLTWLIRERLTLRTCGEPPSVCSMMRDPCQSTAQCQTSEDFGPVMTAVLHPFI</sequence>
<name>A0ACB8U4F8_9APHY</name>
<dbReference type="Proteomes" id="UP001055072">
    <property type="component" value="Unassembled WGS sequence"/>
</dbReference>
<keyword evidence="2" id="KW-1185">Reference proteome</keyword>
<proteinExistence type="predicted"/>
<evidence type="ECO:0000313" key="1">
    <source>
        <dbReference type="EMBL" id="KAI0089123.1"/>
    </source>
</evidence>